<dbReference type="EMBL" id="GBRH01166541">
    <property type="protein sequence ID" value="JAE31355.1"/>
    <property type="molecule type" value="Transcribed_RNA"/>
</dbReference>
<reference evidence="2" key="1">
    <citation type="submission" date="2014-09" db="EMBL/GenBank/DDBJ databases">
        <authorList>
            <person name="Magalhaes I.L.F."/>
            <person name="Oliveira U."/>
            <person name="Santos F.R."/>
            <person name="Vidigal T.H.D.A."/>
            <person name="Brescovit A.D."/>
            <person name="Santos A.J."/>
        </authorList>
    </citation>
    <scope>NUCLEOTIDE SEQUENCE</scope>
    <source>
        <tissue evidence="2">Shoot tissue taken approximately 20 cm above the soil surface</tissue>
    </source>
</reference>
<protein>
    <submittedName>
        <fullName evidence="2">Uncharacterized protein</fullName>
    </submittedName>
</protein>
<sequence>MRSSPGFIGMQQSSPPFTLRAATPHHGQRNPTA</sequence>
<accession>A0A0A9H2A3</accession>
<evidence type="ECO:0000313" key="2">
    <source>
        <dbReference type="EMBL" id="JAE31355.1"/>
    </source>
</evidence>
<dbReference type="AlphaFoldDB" id="A0A0A9H2A3"/>
<reference evidence="2" key="2">
    <citation type="journal article" date="2015" name="Data Brief">
        <title>Shoot transcriptome of the giant reed, Arundo donax.</title>
        <authorList>
            <person name="Barrero R.A."/>
            <person name="Guerrero F.D."/>
            <person name="Moolhuijzen P."/>
            <person name="Goolsby J.A."/>
            <person name="Tidwell J."/>
            <person name="Bellgard S.E."/>
            <person name="Bellgard M.I."/>
        </authorList>
    </citation>
    <scope>NUCLEOTIDE SEQUENCE</scope>
    <source>
        <tissue evidence="2">Shoot tissue taken approximately 20 cm above the soil surface</tissue>
    </source>
</reference>
<name>A0A0A9H2A3_ARUDO</name>
<proteinExistence type="predicted"/>
<feature type="region of interest" description="Disordered" evidence="1">
    <location>
        <begin position="1"/>
        <end position="33"/>
    </location>
</feature>
<evidence type="ECO:0000256" key="1">
    <source>
        <dbReference type="SAM" id="MobiDB-lite"/>
    </source>
</evidence>
<organism evidence="2">
    <name type="scientific">Arundo donax</name>
    <name type="common">Giant reed</name>
    <name type="synonym">Donax arundinaceus</name>
    <dbReference type="NCBI Taxonomy" id="35708"/>
    <lineage>
        <taxon>Eukaryota</taxon>
        <taxon>Viridiplantae</taxon>
        <taxon>Streptophyta</taxon>
        <taxon>Embryophyta</taxon>
        <taxon>Tracheophyta</taxon>
        <taxon>Spermatophyta</taxon>
        <taxon>Magnoliopsida</taxon>
        <taxon>Liliopsida</taxon>
        <taxon>Poales</taxon>
        <taxon>Poaceae</taxon>
        <taxon>PACMAD clade</taxon>
        <taxon>Arundinoideae</taxon>
        <taxon>Arundineae</taxon>
        <taxon>Arundo</taxon>
    </lineage>
</organism>